<dbReference type="EMBL" id="JAQKRA010000005">
    <property type="protein sequence ID" value="MDB6492060.1"/>
    <property type="molecule type" value="Genomic_DNA"/>
</dbReference>
<dbReference type="Gene3D" id="3.20.20.80">
    <property type="entry name" value="Glycosidases"/>
    <property type="match status" value="1"/>
</dbReference>
<reference evidence="7 8" key="1">
    <citation type="submission" date="2018-08" db="EMBL/GenBank/DDBJ databases">
        <title>A genome reference for cultivated species of the human gut microbiota.</title>
        <authorList>
            <person name="Zou Y."/>
            <person name="Xue W."/>
            <person name="Luo G."/>
        </authorList>
    </citation>
    <scope>NUCLEOTIDE SEQUENCE [LARGE SCALE GENOMIC DNA]</scope>
    <source>
        <strain evidence="7 8">CF01-1</strain>
    </source>
</reference>
<dbReference type="EMBL" id="QSDK01000026">
    <property type="protein sequence ID" value="RGY74741.1"/>
    <property type="molecule type" value="Genomic_DNA"/>
</dbReference>
<accession>A0A174C5P7</accession>
<organism evidence="7 8">
    <name type="scientific">Bifidobacterium pseudocatenulatum</name>
    <dbReference type="NCBI Taxonomy" id="28026"/>
    <lineage>
        <taxon>Bacteria</taxon>
        <taxon>Bacillati</taxon>
        <taxon>Actinomycetota</taxon>
        <taxon>Actinomycetes</taxon>
        <taxon>Bifidobacteriales</taxon>
        <taxon>Bifidobacteriaceae</taxon>
        <taxon>Bifidobacterium</taxon>
    </lineage>
</organism>
<reference evidence="5" key="2">
    <citation type="submission" date="2021-07" db="EMBL/GenBank/DDBJ databases">
        <title>Xylan utilisation by Bifidobacterium pseudocatenulatum.</title>
        <authorList>
            <person name="Watanabe Y."/>
        </authorList>
    </citation>
    <scope>NUCLEOTIDE SEQUENCE</scope>
    <source>
        <strain evidence="5">YIT12824</strain>
    </source>
</reference>
<dbReference type="Proteomes" id="UP001212008">
    <property type="component" value="Unassembled WGS sequence"/>
</dbReference>
<dbReference type="EMBL" id="JAHXEI010000010">
    <property type="protein sequence ID" value="MCB4880957.1"/>
    <property type="molecule type" value="Genomic_DNA"/>
</dbReference>
<reference evidence="6 9" key="3">
    <citation type="submission" date="2023-01" db="EMBL/GenBank/DDBJ databases">
        <title>Human gut microbiome strain richness.</title>
        <authorList>
            <person name="Chen-Liaw A."/>
        </authorList>
    </citation>
    <scope>NUCLEOTIDE SEQUENCE [LARGE SCALE GENOMIC DNA]</scope>
    <source>
        <strain evidence="6 9">RTP21311st1_C8_RTP21311_201001</strain>
    </source>
</reference>
<dbReference type="AlphaFoldDB" id="A0A174C5P7"/>
<evidence type="ECO:0000256" key="1">
    <source>
        <dbReference type="ARBA" id="ARBA00022801"/>
    </source>
</evidence>
<comment type="similarity">
    <text evidence="3">Belongs to the glycosyl hydrolase 26 family.</text>
</comment>
<dbReference type="GO" id="GO:0004553">
    <property type="term" value="F:hydrolase activity, hydrolyzing O-glycosyl compounds"/>
    <property type="evidence" value="ECO:0007669"/>
    <property type="project" value="InterPro"/>
</dbReference>
<sequence length="109" mass="11694">MAENLAQSVDGNLNRQSRALLEALHAAAGKFSMFGHQNETSKVITPDTDSDVHAVTGAYPAVWGNDSGAAGTGAYGTPLPESPYARDFNAFARNSFIRMADSLPRMYTR</sequence>
<proteinExistence type="inferred from homology"/>
<keyword evidence="1" id="KW-0378">Hydrolase</keyword>
<gene>
    <name evidence="7" type="ORF">DXA22_09960</name>
    <name evidence="5" type="ORF">KZP06_09550</name>
    <name evidence="6" type="ORF">PMN70_07630</name>
</gene>
<dbReference type="Proteomes" id="UP000284163">
    <property type="component" value="Unassembled WGS sequence"/>
</dbReference>
<evidence type="ECO:0000313" key="9">
    <source>
        <dbReference type="Proteomes" id="UP001212008"/>
    </source>
</evidence>
<comment type="caution">
    <text evidence="3">Lacks conserved residue(s) required for the propagation of feature annotation.</text>
</comment>
<dbReference type="RefSeq" id="WP_004223505.1">
    <property type="nucleotide sequence ID" value="NZ_AP031419.1"/>
</dbReference>
<evidence type="ECO:0000313" key="6">
    <source>
        <dbReference type="EMBL" id="MDB6492060.1"/>
    </source>
</evidence>
<dbReference type="InterPro" id="IPR022790">
    <property type="entry name" value="GH26_dom"/>
</dbReference>
<feature type="domain" description="GH26" evidence="4">
    <location>
        <begin position="15"/>
        <end position="109"/>
    </location>
</feature>
<dbReference type="PROSITE" id="PS51764">
    <property type="entry name" value="GH26"/>
    <property type="match status" value="1"/>
</dbReference>
<protein>
    <recommendedName>
        <fullName evidence="4">GH26 domain-containing protein</fullName>
    </recommendedName>
</protein>
<name>A0A174C5P7_BIFPS</name>
<evidence type="ECO:0000256" key="3">
    <source>
        <dbReference type="PROSITE-ProRule" id="PRU01100"/>
    </source>
</evidence>
<dbReference type="Proteomes" id="UP001197735">
    <property type="component" value="Unassembled WGS sequence"/>
</dbReference>
<evidence type="ECO:0000313" key="8">
    <source>
        <dbReference type="Proteomes" id="UP000284163"/>
    </source>
</evidence>
<evidence type="ECO:0000313" key="5">
    <source>
        <dbReference type="EMBL" id="MCB4880957.1"/>
    </source>
</evidence>
<dbReference type="GeneID" id="45600171"/>
<evidence type="ECO:0000259" key="4">
    <source>
        <dbReference type="PROSITE" id="PS51764"/>
    </source>
</evidence>
<keyword evidence="2" id="KW-0326">Glycosidase</keyword>
<comment type="caution">
    <text evidence="7">The sequence shown here is derived from an EMBL/GenBank/DDBJ whole genome shotgun (WGS) entry which is preliminary data.</text>
</comment>
<evidence type="ECO:0000313" key="7">
    <source>
        <dbReference type="EMBL" id="RGY74741.1"/>
    </source>
</evidence>
<evidence type="ECO:0000256" key="2">
    <source>
        <dbReference type="ARBA" id="ARBA00023295"/>
    </source>
</evidence>
<dbReference type="OrthoDB" id="9816550at2"/>